<feature type="region of interest" description="Disordered" evidence="3">
    <location>
        <begin position="33"/>
        <end position="57"/>
    </location>
</feature>
<dbReference type="RefSeq" id="WP_052139176.1">
    <property type="nucleotide sequence ID" value="NZ_BJMC01000016.1"/>
</dbReference>
<dbReference type="PROSITE" id="PS51677">
    <property type="entry name" value="NODB"/>
    <property type="match status" value="1"/>
</dbReference>
<dbReference type="EMBL" id="CP009896">
    <property type="protein sequence ID" value="AJR18858.1"/>
    <property type="molecule type" value="Genomic_DNA"/>
</dbReference>
<gene>
    <name evidence="5" type="ORF">KR76_27205</name>
</gene>
<dbReference type="AlphaFoldDB" id="A0A0C5WZV8"/>
<dbReference type="STRING" id="2045.KR76_27205"/>
<organism evidence="5 6">
    <name type="scientific">Nocardioides simplex</name>
    <name type="common">Arthrobacter simplex</name>
    <dbReference type="NCBI Taxonomy" id="2045"/>
    <lineage>
        <taxon>Bacteria</taxon>
        <taxon>Bacillati</taxon>
        <taxon>Actinomycetota</taxon>
        <taxon>Actinomycetes</taxon>
        <taxon>Propionibacteriales</taxon>
        <taxon>Nocardioidaceae</taxon>
        <taxon>Pimelobacter</taxon>
    </lineage>
</organism>
<dbReference type="SUPFAM" id="SSF88713">
    <property type="entry name" value="Glycoside hydrolase/deacetylase"/>
    <property type="match status" value="1"/>
</dbReference>
<reference evidence="5 6" key="1">
    <citation type="journal article" date="2015" name="Genome Announc.">
        <title>Complete Genome Sequence of Steroid-Transforming Nocardioides simplex VKM Ac-2033D.</title>
        <authorList>
            <person name="Shtratnikova V.Y."/>
            <person name="Schelkunov M.I."/>
            <person name="Pekov Y.A."/>
            <person name="Fokina V.V."/>
            <person name="Logacheva M.D."/>
            <person name="Sokolov S.L."/>
            <person name="Bragin E.Y."/>
            <person name="Ashapkin V.V."/>
            <person name="Donova M.V."/>
        </authorList>
    </citation>
    <scope>NUCLEOTIDE SEQUENCE [LARGE SCALE GENOMIC DNA]</scope>
    <source>
        <strain evidence="5 6">VKM Ac-2033D</strain>
    </source>
</reference>
<dbReference type="GO" id="GO:0016810">
    <property type="term" value="F:hydrolase activity, acting on carbon-nitrogen (but not peptide) bonds"/>
    <property type="evidence" value="ECO:0007669"/>
    <property type="project" value="InterPro"/>
</dbReference>
<accession>A0A0C5WZV8</accession>
<dbReference type="KEGG" id="psim:KR76_27205"/>
<name>A0A0C5WZV8_NOCSI</name>
<dbReference type="GO" id="GO:0046872">
    <property type="term" value="F:metal ion binding"/>
    <property type="evidence" value="ECO:0007669"/>
    <property type="project" value="UniProtKB-KW"/>
</dbReference>
<evidence type="ECO:0000313" key="6">
    <source>
        <dbReference type="Proteomes" id="UP000030300"/>
    </source>
</evidence>
<dbReference type="GO" id="GO:0016020">
    <property type="term" value="C:membrane"/>
    <property type="evidence" value="ECO:0007669"/>
    <property type="project" value="TreeGrafter"/>
</dbReference>
<dbReference type="Gene3D" id="3.20.20.370">
    <property type="entry name" value="Glycoside hydrolase/deacetylase"/>
    <property type="match status" value="1"/>
</dbReference>
<dbReference type="OrthoDB" id="3173508at2"/>
<dbReference type="PROSITE" id="PS51257">
    <property type="entry name" value="PROKAR_LIPOPROTEIN"/>
    <property type="match status" value="1"/>
</dbReference>
<dbReference type="Proteomes" id="UP000030300">
    <property type="component" value="Chromosome"/>
</dbReference>
<dbReference type="GO" id="GO:0005975">
    <property type="term" value="P:carbohydrate metabolic process"/>
    <property type="evidence" value="ECO:0007669"/>
    <property type="project" value="InterPro"/>
</dbReference>
<evidence type="ECO:0000256" key="4">
    <source>
        <dbReference type="SAM" id="SignalP"/>
    </source>
</evidence>
<dbReference type="InterPro" id="IPR002509">
    <property type="entry name" value="NODB_dom"/>
</dbReference>
<dbReference type="PANTHER" id="PTHR10587">
    <property type="entry name" value="GLYCOSYL TRANSFERASE-RELATED"/>
    <property type="match status" value="1"/>
</dbReference>
<evidence type="ECO:0000256" key="1">
    <source>
        <dbReference type="ARBA" id="ARBA00022723"/>
    </source>
</evidence>
<evidence type="ECO:0000256" key="2">
    <source>
        <dbReference type="ARBA" id="ARBA00022801"/>
    </source>
</evidence>
<feature type="region of interest" description="Disordered" evidence="3">
    <location>
        <begin position="237"/>
        <end position="284"/>
    </location>
</feature>
<dbReference type="HOGENOM" id="CLU_037608_2_1_11"/>
<dbReference type="CDD" id="cd10917">
    <property type="entry name" value="CE4_NodB_like_6s_7s"/>
    <property type="match status" value="1"/>
</dbReference>
<sequence>MRHSTPRRRYAGLLVPWLLVCVAALAACNADAARPAPRDRHAEPEVETRSLSSNDPRFHASWPHVRDAQRLSKTLDRYVKTTVDEFAAEYGDTHGGTAAPELNIAWRLVADDDKVVGVRLESYLFAGANGETAGRTWWYDRTSGRLRANAGLVRGTAPLEAAVLAAVADPDVDPALVSSSLRQGAPDVDFTDDGRLRVRFAQYDVAPGSSGVVAVVLDDAATEALLSPYGKRARAAAVGQKPVGEDLPSAPPATATTPTPPTPPGTTGTPGTSGTSGAPGKGRPPVNCRKVKCVALTFDDGPVSDTNRLLRVLRRADAPATFFVLGQQVQTYPETLARVARQGHEIGIHTWDHRQLTTLRPRKIRGELVRSQLLVEQVTGHKPTLFRPPYGASDARVLRIARSLGLAQVLWSVDTLDWKNRAVRPILAKVRSGARPGRIILMHDIHRTSVDAVPRVIKLLRRKGYHLVTVSELLGTPQAGRSYSQR</sequence>
<evidence type="ECO:0000313" key="5">
    <source>
        <dbReference type="EMBL" id="AJR18858.1"/>
    </source>
</evidence>
<proteinExistence type="predicted"/>
<feature type="chain" id="PRO_5043836868" evidence="4">
    <location>
        <begin position="27"/>
        <end position="486"/>
    </location>
</feature>
<keyword evidence="4" id="KW-0732">Signal</keyword>
<dbReference type="InterPro" id="IPR050248">
    <property type="entry name" value="Polysacc_deacetylase_ArnD"/>
</dbReference>
<dbReference type="InterPro" id="IPR011330">
    <property type="entry name" value="Glyco_hydro/deAcase_b/a-brl"/>
</dbReference>
<dbReference type="PANTHER" id="PTHR10587:SF133">
    <property type="entry name" value="CHITIN DEACETYLASE 1-RELATED"/>
    <property type="match status" value="1"/>
</dbReference>
<dbReference type="GeneID" id="96612684"/>
<feature type="signal peptide" evidence="4">
    <location>
        <begin position="1"/>
        <end position="26"/>
    </location>
</feature>
<keyword evidence="1" id="KW-0479">Metal-binding</keyword>
<dbReference type="EC" id="3.5.1.-" evidence="5"/>
<feature type="compositionally biased region" description="Low complexity" evidence="3">
    <location>
        <begin position="265"/>
        <end position="278"/>
    </location>
</feature>
<dbReference type="Pfam" id="PF01522">
    <property type="entry name" value="Polysacc_deac_1"/>
    <property type="match status" value="1"/>
</dbReference>
<feature type="compositionally biased region" description="Basic and acidic residues" evidence="3">
    <location>
        <begin position="36"/>
        <end position="48"/>
    </location>
</feature>
<keyword evidence="6" id="KW-1185">Reference proteome</keyword>
<evidence type="ECO:0000256" key="3">
    <source>
        <dbReference type="SAM" id="MobiDB-lite"/>
    </source>
</evidence>
<keyword evidence="2 5" id="KW-0378">Hydrolase</keyword>
<protein>
    <submittedName>
        <fullName evidence="5">Peptidoglycan N-acetylglucosamine deacetylase</fullName>
        <ecNumber evidence="5">3.5.1.-</ecNumber>
    </submittedName>
</protein>